<feature type="compositionally biased region" description="Basic and acidic residues" evidence="1">
    <location>
        <begin position="59"/>
        <end position="75"/>
    </location>
</feature>
<accession>A0A843W4V2</accession>
<organism evidence="2 3">
    <name type="scientific">Colocasia esculenta</name>
    <name type="common">Wild taro</name>
    <name type="synonym">Arum esculentum</name>
    <dbReference type="NCBI Taxonomy" id="4460"/>
    <lineage>
        <taxon>Eukaryota</taxon>
        <taxon>Viridiplantae</taxon>
        <taxon>Streptophyta</taxon>
        <taxon>Embryophyta</taxon>
        <taxon>Tracheophyta</taxon>
        <taxon>Spermatophyta</taxon>
        <taxon>Magnoliopsida</taxon>
        <taxon>Liliopsida</taxon>
        <taxon>Araceae</taxon>
        <taxon>Aroideae</taxon>
        <taxon>Colocasieae</taxon>
        <taxon>Colocasia</taxon>
    </lineage>
</organism>
<dbReference type="AlphaFoldDB" id="A0A843W4V2"/>
<proteinExistence type="predicted"/>
<feature type="region of interest" description="Disordered" evidence="1">
    <location>
        <begin position="1"/>
        <end position="152"/>
    </location>
</feature>
<feature type="compositionally biased region" description="Basic and acidic residues" evidence="1">
    <location>
        <begin position="112"/>
        <end position="121"/>
    </location>
</feature>
<dbReference type="Proteomes" id="UP000652761">
    <property type="component" value="Unassembled WGS sequence"/>
</dbReference>
<reference evidence="2" key="1">
    <citation type="submission" date="2017-07" db="EMBL/GenBank/DDBJ databases">
        <title>Taro Niue Genome Assembly and Annotation.</title>
        <authorList>
            <person name="Atibalentja N."/>
            <person name="Keating K."/>
            <person name="Fields C.J."/>
        </authorList>
    </citation>
    <scope>NUCLEOTIDE SEQUENCE</scope>
    <source>
        <strain evidence="2">Niue_2</strain>
        <tissue evidence="2">Leaf</tissue>
    </source>
</reference>
<protein>
    <submittedName>
        <fullName evidence="2">Uncharacterized protein</fullName>
    </submittedName>
</protein>
<evidence type="ECO:0000313" key="3">
    <source>
        <dbReference type="Proteomes" id="UP000652761"/>
    </source>
</evidence>
<gene>
    <name evidence="2" type="ORF">Taro_037122</name>
</gene>
<keyword evidence="3" id="KW-1185">Reference proteome</keyword>
<comment type="caution">
    <text evidence="2">The sequence shown here is derived from an EMBL/GenBank/DDBJ whole genome shotgun (WGS) entry which is preliminary data.</text>
</comment>
<sequence length="178" mass="19128">MSVGMKGALEPRNARRYSTGALSNSSGALSNSVGGLSSSKPTGLSSTKMNVSLRTGVQRKLEMDFQEAEKNEKSRKTLLKQPPCRPPARNRSGKNERSGYVGPGYSGRTSRRVSDAADKLAEMTLSPPTGRRRSTTTTTTARQPPPAMKAGGWHTQSAFLVQSNEIPSARSFTRKLVG</sequence>
<feature type="compositionally biased region" description="Low complexity" evidence="1">
    <location>
        <begin position="18"/>
        <end position="39"/>
    </location>
</feature>
<dbReference type="OrthoDB" id="2158884at2759"/>
<feature type="compositionally biased region" description="Polar residues" evidence="1">
    <location>
        <begin position="40"/>
        <end position="55"/>
    </location>
</feature>
<evidence type="ECO:0000313" key="2">
    <source>
        <dbReference type="EMBL" id="MQM04319.1"/>
    </source>
</evidence>
<evidence type="ECO:0000256" key="1">
    <source>
        <dbReference type="SAM" id="MobiDB-lite"/>
    </source>
</evidence>
<name>A0A843W4V2_COLES</name>
<dbReference type="EMBL" id="NMUH01003195">
    <property type="protein sequence ID" value="MQM04319.1"/>
    <property type="molecule type" value="Genomic_DNA"/>
</dbReference>